<dbReference type="Proteomes" id="UP000629287">
    <property type="component" value="Unassembled WGS sequence"/>
</dbReference>
<reference evidence="3 4" key="1">
    <citation type="submission" date="2020-10" db="EMBL/GenBank/DDBJ databases">
        <title>Sequencing the genomes of 1000 actinobacteria strains.</title>
        <authorList>
            <person name="Klenk H.-P."/>
        </authorList>
    </citation>
    <scope>NUCLEOTIDE SEQUENCE [LARGE SCALE GENOMIC DNA]</scope>
    <source>
        <strain evidence="3 4">DSM 41803</strain>
    </source>
</reference>
<dbReference type="RefSeq" id="WP_046917708.1">
    <property type="nucleotide sequence ID" value="NZ_JADBGF010000001.1"/>
</dbReference>
<dbReference type="EMBL" id="JADBGF010000001">
    <property type="protein sequence ID" value="MBE1593901.1"/>
    <property type="molecule type" value="Genomic_DNA"/>
</dbReference>
<dbReference type="InterPro" id="IPR024983">
    <property type="entry name" value="CHAT_dom"/>
</dbReference>
<accession>A0A8I0TNJ7</accession>
<keyword evidence="4" id="KW-1185">Reference proteome</keyword>
<evidence type="ECO:0000313" key="4">
    <source>
        <dbReference type="Proteomes" id="UP000629287"/>
    </source>
</evidence>
<dbReference type="GeneID" id="86824739"/>
<name>A0A8I0TNJ7_9ACTN</name>
<sequence length="1861" mass="202172">MRLSDREQAAGWFRDALDQGTDEPPPAIDGPDAALFDAAVECLSLPDDITAALRAADLRTRFAEAGWHQLAALLDVVRLLPALGAPSHIEALTGPVPTPDWDTSHFLTMIEERPPNPSDALSLLPVFIVGARTRPRPSRAPGAVDWPRCERLLDQVETLMTAADQAGLTALTETAGLRFQHSLTLLTAAAGKRGEWLQALQFRARYRVLNRPSQPPADPSQDRSQMIQKLAANLAKMHDIGVRHGSLLLENVNADGSLRNFSETQSRDQRVHDLIDRVVDSADDPDRLAGQVAQVEGLRAELWEPDTDDDVEWLVGDLIPLRYQLDEAEWAAAAEQYVTAAQSSRARDVVSRVDAAVSQEQIEAALNSLPRWTPDEPHLEIRLAAIVARHDPDADPRLEAVLADALARPSAAERAHALIELIAICDLVDWRIQDRAIDVLLHLLEEMTAQGAPTEADAIAESGARAAGAIGHRPLQTALSRVCGQNRPAESRPPNEPDLPSQDALDIPEFLSEAALRMIGEQDWAQASALLSAELDEHERRDPGGLPSLLTAGYLGLALSSSIELHPDLSEGLALQILRYGVRFGPGLLAAVRGPQRAGHRLVLNSAANLGHAMAAHFSDRRASREVFQLAADLLAETLLRTDPEQEPLTYSTRANNLALCQLTVADMHQDDERIATLHKAHDLFLEATRIDEENIGRGTDTRFIDYSNLGATRMALALATYDARLISHKPVESAHWYRSALEAYHHAAELADQSDSPEHHAATLLKAAAVTMDLCDRYALERYWAGGDLTEAFYDWLRAFAGDHIRTDWLISDWAGSALAGISHAARTAVGGNPTLVLNCVEAAVRLWSLSQWRNGIPRAHARHALALLVELTDALEDSGMFAAFPNQLSEPAELRPLWQALALVDAHTTGSAGEDQLSLASRMLQNLGRSRSPLLRALALPYRLSHEFERRADGLLVNGLFVEPDDDRLSFVLPSLQRAVQLTGLRIDELRCERRDIHHLRTVSLNPLRHLSPMVSWDDLPGEVLVARGTGTVDSAFVSFEAFRLPTGTWETWLVNLAHDGTGDTAIGLNMPYQGLYDPVSGTLDTGATGNVTDDAQVLVFGEQGITIEVSIPFADAGEVLAEDRELVMRTREIDLLIRSTPRIASSDAAFIVKDDGSAAASVCAASFTHATPSISFPANAVHTFSPLFYFRDRLDTGARNLLNEVRSREIVLVGVPDDIEDAVGLLGDLFDARRGMLWLVERDEADRAAQAQATFIQWLEEAPGARYLLRAASSANAAYRPADHLQIVVVPRDLAAAAAQIGLDLAAARRRDTENIPVVLEGRPTYINMKGNPVGARLRQIVFDGPVEWDTYLDRYVSLLGTSVHGQTILHSSPQTASVFEALHATMARRPVHIRHHDEAAAIAALPHARLTGAIVLPPNDESFALLERLNPPEVHIRQSLTGAVPSGPWTVLPLPEDPAAIALMFQELAREDHGRRIADLPRTHPHLVSSTELLAETGPADYVLLGPQDPAQRAYAYLAASYAAALNAPLYLMAEPIDPHIGGRAETLATAGSGNSRSPITRDFLADEADTLPSELADLFPATLADLDLLSPTYVSLVTPFAGFPIELVGTPPLATRFALGRLAGPDLASTALLIARAALSEDITRPVNVHAVLTDCSDAIPDKTVPDARAEILALRDQLAAQPRVHVRLVDDLTGFLQAAPGAAVLHFAGHCRFVRNDPDQSGLVFREGILTPSTFTAVLGAHPLVFGNACESGLLTPTTSSDGVLWTGIAAAFLAAGAGNYLGSLWPVFDAGSRLFAEVFYTTLWEGMPVGEALRHARLHAYERGDPTWSAYALYGCPRNRFRPPPHRLHDLGTS</sequence>
<protein>
    <recommendedName>
        <fullName evidence="2">CHAT domain-containing protein</fullName>
    </recommendedName>
</protein>
<feature type="region of interest" description="Disordered" evidence="1">
    <location>
        <begin position="483"/>
        <end position="503"/>
    </location>
</feature>
<organism evidence="3 4">
    <name type="scientific">Streptomyces stelliscabiei</name>
    <dbReference type="NCBI Taxonomy" id="146820"/>
    <lineage>
        <taxon>Bacteria</taxon>
        <taxon>Bacillati</taxon>
        <taxon>Actinomycetota</taxon>
        <taxon>Actinomycetes</taxon>
        <taxon>Kitasatosporales</taxon>
        <taxon>Streptomycetaceae</taxon>
        <taxon>Streptomyces</taxon>
    </lineage>
</organism>
<gene>
    <name evidence="3" type="ORF">H4687_000030</name>
</gene>
<evidence type="ECO:0000313" key="3">
    <source>
        <dbReference type="EMBL" id="MBE1593901.1"/>
    </source>
</evidence>
<dbReference type="OrthoDB" id="163530at2"/>
<dbReference type="Pfam" id="PF12770">
    <property type="entry name" value="CHAT"/>
    <property type="match status" value="1"/>
</dbReference>
<proteinExistence type="predicted"/>
<evidence type="ECO:0000256" key="1">
    <source>
        <dbReference type="SAM" id="MobiDB-lite"/>
    </source>
</evidence>
<comment type="caution">
    <text evidence="3">The sequence shown here is derived from an EMBL/GenBank/DDBJ whole genome shotgun (WGS) entry which is preliminary data.</text>
</comment>
<evidence type="ECO:0000259" key="2">
    <source>
        <dbReference type="Pfam" id="PF12770"/>
    </source>
</evidence>
<feature type="domain" description="CHAT" evidence="2">
    <location>
        <begin position="1665"/>
        <end position="1842"/>
    </location>
</feature>